<dbReference type="RefSeq" id="WP_184678908.1">
    <property type="nucleotide sequence ID" value="NZ_JACHGY010000001.1"/>
</dbReference>
<reference evidence="5 6" key="1">
    <citation type="submission" date="2020-08" db="EMBL/GenBank/DDBJ databases">
        <title>Genomic Encyclopedia of Type Strains, Phase IV (KMG-IV): sequencing the most valuable type-strain genomes for metagenomic binning, comparative biology and taxonomic classification.</title>
        <authorList>
            <person name="Goeker M."/>
        </authorList>
    </citation>
    <scope>NUCLEOTIDE SEQUENCE [LARGE SCALE GENOMIC DNA]</scope>
    <source>
        <strain evidence="5 6">DSM 103725</strain>
    </source>
</reference>
<dbReference type="PRINTS" id="PR00111">
    <property type="entry name" value="ABHYDROLASE"/>
</dbReference>
<comment type="caution">
    <text evidence="5">The sequence shown here is derived from an EMBL/GenBank/DDBJ whole genome shotgun (WGS) entry which is preliminary data.</text>
</comment>
<dbReference type="EMBL" id="JACHGY010000001">
    <property type="protein sequence ID" value="MBB6431442.1"/>
    <property type="molecule type" value="Genomic_DNA"/>
</dbReference>
<keyword evidence="6" id="KW-1185">Reference proteome</keyword>
<feature type="chain" id="PRO_5030518225" evidence="3">
    <location>
        <begin position="22"/>
        <end position="368"/>
    </location>
</feature>
<evidence type="ECO:0000256" key="3">
    <source>
        <dbReference type="SAM" id="SignalP"/>
    </source>
</evidence>
<dbReference type="Gene3D" id="3.40.50.1820">
    <property type="entry name" value="alpha/beta hydrolase"/>
    <property type="match status" value="1"/>
</dbReference>
<evidence type="ECO:0000256" key="1">
    <source>
        <dbReference type="ARBA" id="ARBA00022801"/>
    </source>
</evidence>
<accession>A0A7X0H8W3</accession>
<dbReference type="InterPro" id="IPR022742">
    <property type="entry name" value="Hydrolase_4"/>
</dbReference>
<dbReference type="PANTHER" id="PTHR22946:SF9">
    <property type="entry name" value="POLYKETIDE TRANSFERASE AF380"/>
    <property type="match status" value="1"/>
</dbReference>
<feature type="domain" description="Serine aminopeptidase S33" evidence="4">
    <location>
        <begin position="126"/>
        <end position="343"/>
    </location>
</feature>
<evidence type="ECO:0000313" key="5">
    <source>
        <dbReference type="EMBL" id="MBB6431442.1"/>
    </source>
</evidence>
<dbReference type="InterPro" id="IPR000073">
    <property type="entry name" value="AB_hydrolase_1"/>
</dbReference>
<dbReference type="InterPro" id="IPR029058">
    <property type="entry name" value="AB_hydrolase_fold"/>
</dbReference>
<dbReference type="PANTHER" id="PTHR22946">
    <property type="entry name" value="DIENELACTONE HYDROLASE DOMAIN-CONTAINING PROTEIN-RELATED"/>
    <property type="match status" value="1"/>
</dbReference>
<dbReference type="Pfam" id="PF12146">
    <property type="entry name" value="Hydrolase_4"/>
    <property type="match status" value="1"/>
</dbReference>
<keyword evidence="3" id="KW-0732">Signal</keyword>
<dbReference type="Proteomes" id="UP000541810">
    <property type="component" value="Unassembled WGS sequence"/>
</dbReference>
<feature type="signal peptide" evidence="3">
    <location>
        <begin position="1"/>
        <end position="21"/>
    </location>
</feature>
<sequence length="368" mass="39671">MTMLSSRVLSGLLLSACLVGASGCISNAIAIAFTNAPNGGREAVDPERPVAAIYDRSDELEVPGPPQVSLAYWVMEPGPAKVSFIRDSEQTAAPAAAPGWRYVDSKERPGKGLVRTERGPTAPGAEARATVVVLHGWASQVRTTDTLWHLSATLADAGCRVILPDLRGHGDSTGEYVTSGFREVEDLSALLDHVEAQHGPSPLPVGVIGHSYGGGVAIQWAAHDSRVQGVVGLAPLADIRPSMLPGVRAFARQFRPISWFFYLNWAVNQQAINEAQAKIEERTGTDMATNNALYQITRVEVPVLILQGAEDEATPLEGAEKLRDANPDRVELVVYPKGRHTSFLRDDFTDIEPRLRAWVDGLADSQAR</sequence>
<keyword evidence="1" id="KW-0378">Hydrolase</keyword>
<dbReference type="PROSITE" id="PS51257">
    <property type="entry name" value="PROKAR_LIPOPROTEIN"/>
    <property type="match status" value="1"/>
</dbReference>
<dbReference type="SUPFAM" id="SSF53474">
    <property type="entry name" value="alpha/beta-Hydrolases"/>
    <property type="match status" value="1"/>
</dbReference>
<dbReference type="GO" id="GO:0052689">
    <property type="term" value="F:carboxylic ester hydrolase activity"/>
    <property type="evidence" value="ECO:0007669"/>
    <property type="project" value="UniProtKB-ARBA"/>
</dbReference>
<dbReference type="InterPro" id="IPR050261">
    <property type="entry name" value="FrsA_esterase"/>
</dbReference>
<evidence type="ECO:0000259" key="4">
    <source>
        <dbReference type="Pfam" id="PF12146"/>
    </source>
</evidence>
<evidence type="ECO:0000256" key="2">
    <source>
        <dbReference type="ARBA" id="ARBA00038115"/>
    </source>
</evidence>
<name>A0A7X0H8W3_9BACT</name>
<comment type="similarity">
    <text evidence="2">Belongs to the AB hydrolase superfamily. FUS2 hydrolase family.</text>
</comment>
<gene>
    <name evidence="5" type="ORF">HNQ40_003248</name>
</gene>
<dbReference type="AlphaFoldDB" id="A0A7X0H8W3"/>
<protein>
    <submittedName>
        <fullName evidence="5">Pimeloyl-ACP methyl ester carboxylesterase</fullName>
    </submittedName>
</protein>
<organism evidence="5 6">
    <name type="scientific">Algisphaera agarilytica</name>
    <dbReference type="NCBI Taxonomy" id="1385975"/>
    <lineage>
        <taxon>Bacteria</taxon>
        <taxon>Pseudomonadati</taxon>
        <taxon>Planctomycetota</taxon>
        <taxon>Phycisphaerae</taxon>
        <taxon>Phycisphaerales</taxon>
        <taxon>Phycisphaeraceae</taxon>
        <taxon>Algisphaera</taxon>
    </lineage>
</organism>
<proteinExistence type="inferred from homology"/>
<evidence type="ECO:0000313" key="6">
    <source>
        <dbReference type="Proteomes" id="UP000541810"/>
    </source>
</evidence>